<reference evidence="2 3" key="1">
    <citation type="submission" date="2019-03" db="EMBL/GenBank/DDBJ databases">
        <title>Genomic Encyclopedia of Type Strains, Phase IV (KMG-IV): sequencing the most valuable type-strain genomes for metagenomic binning, comparative biology and taxonomic classification.</title>
        <authorList>
            <person name="Goeker M."/>
        </authorList>
    </citation>
    <scope>NUCLEOTIDE SEQUENCE [LARGE SCALE GENOMIC DNA]</scope>
    <source>
        <strain evidence="2 3">DSM 28867</strain>
    </source>
</reference>
<dbReference type="RefSeq" id="WP_134170325.1">
    <property type="nucleotide sequence ID" value="NZ_SODD01000030.1"/>
</dbReference>
<evidence type="ECO:0000259" key="1">
    <source>
        <dbReference type="Pfam" id="PF08818"/>
    </source>
</evidence>
<dbReference type="OrthoDB" id="115213at2"/>
<dbReference type="EMBL" id="SODD01000030">
    <property type="protein sequence ID" value="TDW14833.1"/>
    <property type="molecule type" value="Genomic_DNA"/>
</dbReference>
<evidence type="ECO:0000313" key="2">
    <source>
        <dbReference type="EMBL" id="TDW14833.1"/>
    </source>
</evidence>
<feature type="domain" description="YdhG-like" evidence="1">
    <location>
        <begin position="17"/>
        <end position="108"/>
    </location>
</feature>
<keyword evidence="3" id="KW-1185">Reference proteome</keyword>
<dbReference type="InterPro" id="IPR014922">
    <property type="entry name" value="YdhG-like"/>
</dbReference>
<dbReference type="Gene3D" id="3.90.1150.200">
    <property type="match status" value="1"/>
</dbReference>
<dbReference type="AlphaFoldDB" id="A0A4R7ZBE3"/>
<proteinExistence type="predicted"/>
<dbReference type="SUPFAM" id="SSF159888">
    <property type="entry name" value="YdhG-like"/>
    <property type="match status" value="1"/>
</dbReference>
<name>A0A4R7ZBE3_9FIRM</name>
<gene>
    <name evidence="2" type="ORF">EDD63_13026</name>
</gene>
<protein>
    <submittedName>
        <fullName evidence="2">Uncharacterized protein YdhG (YjbR/CyaY superfamily)</fullName>
    </submittedName>
</protein>
<dbReference type="Proteomes" id="UP000294743">
    <property type="component" value="Unassembled WGS sequence"/>
</dbReference>
<organism evidence="2 3">
    <name type="scientific">Breznakia blatticola</name>
    <dbReference type="NCBI Taxonomy" id="1754012"/>
    <lineage>
        <taxon>Bacteria</taxon>
        <taxon>Bacillati</taxon>
        <taxon>Bacillota</taxon>
        <taxon>Erysipelotrichia</taxon>
        <taxon>Erysipelotrichales</taxon>
        <taxon>Erysipelotrichaceae</taxon>
        <taxon>Breznakia</taxon>
    </lineage>
</organism>
<dbReference type="Pfam" id="PF08818">
    <property type="entry name" value="DUF1801"/>
    <property type="match status" value="1"/>
</dbReference>
<accession>A0A4R7ZBE3</accession>
<comment type="caution">
    <text evidence="2">The sequence shown here is derived from an EMBL/GenBank/DDBJ whole genome shotgun (WGS) entry which is preliminary data.</text>
</comment>
<evidence type="ECO:0000313" key="3">
    <source>
        <dbReference type="Proteomes" id="UP000294743"/>
    </source>
</evidence>
<sequence length="118" mass="14226">MPKTEIETYIENAPNERQERLWNLYYLIKKIMPEAEERIRYGMPTFYWHTNVVHFALMKQHIGLYPSPSGVLYFQKLEPGFKTAKGTIQLPFTKEMPYDSIEKMLENRMDELKRKYSQ</sequence>